<proteinExistence type="inferred from homology"/>
<dbReference type="CDD" id="cd07153">
    <property type="entry name" value="Fur_like"/>
    <property type="match status" value="1"/>
</dbReference>
<evidence type="ECO:0000313" key="8">
    <source>
        <dbReference type="Proteomes" id="UP001157114"/>
    </source>
</evidence>
<keyword evidence="2" id="KW-0678">Repressor</keyword>
<dbReference type="InterPro" id="IPR002481">
    <property type="entry name" value="FUR"/>
</dbReference>
<dbReference type="RefSeq" id="WP_284237651.1">
    <property type="nucleotide sequence ID" value="NZ_BSSQ01000005.1"/>
</dbReference>
<dbReference type="InterPro" id="IPR036390">
    <property type="entry name" value="WH_DNA-bd_sf"/>
</dbReference>
<comment type="caution">
    <text evidence="7">The sequence shown here is derived from an EMBL/GenBank/DDBJ whole genome shotgun (WGS) entry which is preliminary data.</text>
</comment>
<dbReference type="Gene3D" id="3.30.1490.190">
    <property type="match status" value="1"/>
</dbReference>
<keyword evidence="4" id="KW-0805">Transcription regulation</keyword>
<evidence type="ECO:0000256" key="6">
    <source>
        <dbReference type="ARBA" id="ARBA00023163"/>
    </source>
</evidence>
<dbReference type="Gene3D" id="1.10.10.10">
    <property type="entry name" value="Winged helix-like DNA-binding domain superfamily/Winged helix DNA-binding domain"/>
    <property type="match status" value="1"/>
</dbReference>
<name>A0ABQ6G9K9_9BACL</name>
<keyword evidence="8" id="KW-1185">Reference proteome</keyword>
<dbReference type="Pfam" id="PF01475">
    <property type="entry name" value="FUR"/>
    <property type="match status" value="1"/>
</dbReference>
<dbReference type="InterPro" id="IPR043135">
    <property type="entry name" value="Fur_C"/>
</dbReference>
<evidence type="ECO:0000313" key="7">
    <source>
        <dbReference type="EMBL" id="GLX66935.1"/>
    </source>
</evidence>
<dbReference type="PANTHER" id="PTHR33202:SF7">
    <property type="entry name" value="FERRIC UPTAKE REGULATION PROTEIN"/>
    <property type="match status" value="1"/>
</dbReference>
<protein>
    <submittedName>
        <fullName evidence="7">Transcriptional repressor</fullName>
    </submittedName>
</protein>
<comment type="similarity">
    <text evidence="1">Belongs to the Fur family.</text>
</comment>
<dbReference type="EMBL" id="BSSQ01000005">
    <property type="protein sequence ID" value="GLX66935.1"/>
    <property type="molecule type" value="Genomic_DNA"/>
</dbReference>
<dbReference type="SUPFAM" id="SSF46785">
    <property type="entry name" value="Winged helix' DNA-binding domain"/>
    <property type="match status" value="1"/>
</dbReference>
<evidence type="ECO:0000256" key="1">
    <source>
        <dbReference type="ARBA" id="ARBA00007957"/>
    </source>
</evidence>
<dbReference type="InterPro" id="IPR036388">
    <property type="entry name" value="WH-like_DNA-bd_sf"/>
</dbReference>
<accession>A0ABQ6G9K9</accession>
<evidence type="ECO:0000256" key="2">
    <source>
        <dbReference type="ARBA" id="ARBA00022491"/>
    </source>
</evidence>
<keyword evidence="6" id="KW-0804">Transcription</keyword>
<keyword evidence="5" id="KW-0238">DNA-binding</keyword>
<evidence type="ECO:0000256" key="5">
    <source>
        <dbReference type="ARBA" id="ARBA00023125"/>
    </source>
</evidence>
<evidence type="ECO:0000256" key="3">
    <source>
        <dbReference type="ARBA" id="ARBA00022833"/>
    </source>
</evidence>
<reference evidence="7 8" key="1">
    <citation type="submission" date="2023-03" db="EMBL/GenBank/DDBJ databases">
        <title>Draft genome sequence of the bacteria which degrade cell wall of Tricholomamatutake.</title>
        <authorList>
            <person name="Konishi Y."/>
            <person name="Fukuta Y."/>
            <person name="Shirasaka N."/>
        </authorList>
    </citation>
    <scope>NUCLEOTIDE SEQUENCE [LARGE SCALE GENOMIC DNA]</scope>
    <source>
        <strain evidence="8">mu1</strain>
    </source>
</reference>
<keyword evidence="3" id="KW-0862">Zinc</keyword>
<gene>
    <name evidence="7" type="ORF">MU1_12790</name>
</gene>
<sequence>MQSEELESILSILNKSGLKMTLEREVIIRFLLEHKDEHFSASEIFNRVREIRRIGIATIYRNLDLLIELHIIKKMTHDFPVPRYTICERDQKHGSHMLICTRCKDVKLIKEDWLMEIEERLQREFGFKVMDHQLVFSGIYSDCQKESCRIHGDRLTNR</sequence>
<evidence type="ECO:0000256" key="4">
    <source>
        <dbReference type="ARBA" id="ARBA00023015"/>
    </source>
</evidence>
<dbReference type="PANTHER" id="PTHR33202">
    <property type="entry name" value="ZINC UPTAKE REGULATION PROTEIN"/>
    <property type="match status" value="1"/>
</dbReference>
<dbReference type="Proteomes" id="UP001157114">
    <property type="component" value="Unassembled WGS sequence"/>
</dbReference>
<organism evidence="7 8">
    <name type="scientific">Paenibacillus glycanilyticus</name>
    <dbReference type="NCBI Taxonomy" id="126569"/>
    <lineage>
        <taxon>Bacteria</taxon>
        <taxon>Bacillati</taxon>
        <taxon>Bacillota</taxon>
        <taxon>Bacilli</taxon>
        <taxon>Bacillales</taxon>
        <taxon>Paenibacillaceae</taxon>
        <taxon>Paenibacillus</taxon>
    </lineage>
</organism>